<evidence type="ECO:0000313" key="2">
    <source>
        <dbReference type="Proteomes" id="UP000019666"/>
    </source>
</evidence>
<evidence type="ECO:0000313" key="1">
    <source>
        <dbReference type="EMBL" id="EYD76435.1"/>
    </source>
</evidence>
<dbReference type="Proteomes" id="UP000019666">
    <property type="component" value="Unassembled WGS sequence"/>
</dbReference>
<keyword evidence="2" id="KW-1185">Reference proteome</keyword>
<dbReference type="HOGENOM" id="CLU_3348214_0_0_5"/>
<protein>
    <submittedName>
        <fullName evidence="1">Uncharacterized protein</fullName>
    </submittedName>
</protein>
<sequence>MALIDCIRGRVLSFRQVAAAAACRRRFRWPGRDRARP</sequence>
<accession>A0A017HQ40</accession>
<dbReference type="AlphaFoldDB" id="A0A017HQ40"/>
<comment type="caution">
    <text evidence="1">The sequence shown here is derived from an EMBL/GenBank/DDBJ whole genome shotgun (WGS) entry which is preliminary data.</text>
</comment>
<reference evidence="1 2" key="1">
    <citation type="submission" date="2013-02" db="EMBL/GenBank/DDBJ databases">
        <authorList>
            <person name="Fiebig A."/>
            <person name="Goeker M."/>
            <person name="Klenk H.-P.P."/>
        </authorList>
    </citation>
    <scope>NUCLEOTIDE SEQUENCE [LARGE SCALE GENOMIC DNA]</scope>
    <source>
        <strain evidence="1 2">DSM 19309</strain>
    </source>
</reference>
<organism evidence="1 2">
    <name type="scientific">Rubellimicrobium mesophilum DSM 19309</name>
    <dbReference type="NCBI Taxonomy" id="442562"/>
    <lineage>
        <taxon>Bacteria</taxon>
        <taxon>Pseudomonadati</taxon>
        <taxon>Pseudomonadota</taxon>
        <taxon>Alphaproteobacteria</taxon>
        <taxon>Rhodobacterales</taxon>
        <taxon>Roseobacteraceae</taxon>
        <taxon>Rubellimicrobium</taxon>
    </lineage>
</organism>
<gene>
    <name evidence="1" type="ORF">Rumeso_01993</name>
</gene>
<proteinExistence type="predicted"/>
<dbReference type="EMBL" id="AOSK01000044">
    <property type="protein sequence ID" value="EYD76435.1"/>
    <property type="molecule type" value="Genomic_DNA"/>
</dbReference>
<name>A0A017HQ40_9RHOB</name>